<keyword evidence="7" id="KW-0997">Cell inner membrane</keyword>
<evidence type="ECO:0000313" key="15">
    <source>
        <dbReference type="EMBL" id="ARU98536.1"/>
    </source>
</evidence>
<dbReference type="OrthoDB" id="9798629at2"/>
<keyword evidence="6" id="KW-1003">Cell membrane</keyword>
<keyword evidence="8 12" id="KW-0812">Transmembrane</keyword>
<dbReference type="KEGG" id="tci:A7K98_12400"/>
<dbReference type="Gene3D" id="3.30.420.270">
    <property type="match status" value="1"/>
</dbReference>
<evidence type="ECO:0000256" key="12">
    <source>
        <dbReference type="RuleBase" id="RU003879"/>
    </source>
</evidence>
<evidence type="ECO:0000256" key="13">
    <source>
        <dbReference type="SAM" id="Phobius"/>
    </source>
</evidence>
<gene>
    <name evidence="14" type="ORF">A7K98_12400</name>
    <name evidence="15" type="ORF">A7K99_12395</name>
</gene>
<dbReference type="GO" id="GO:0015031">
    <property type="term" value="P:protein transport"/>
    <property type="evidence" value="ECO:0007669"/>
    <property type="project" value="UniProtKB-KW"/>
</dbReference>
<evidence type="ECO:0000256" key="1">
    <source>
        <dbReference type="ARBA" id="ARBA00003540"/>
    </source>
</evidence>
<evidence type="ECO:0000256" key="9">
    <source>
        <dbReference type="ARBA" id="ARBA00022927"/>
    </source>
</evidence>
<comment type="subunit">
    <text evidence="4">The accessory proteins ExbB and ExbD seem to form a complex with TonB.</text>
</comment>
<keyword evidence="16" id="KW-1185">Reference proteome</keyword>
<keyword evidence="9 12" id="KW-0653">Protein transport</keyword>
<dbReference type="AlphaFoldDB" id="A0A1Y0LKB3"/>
<evidence type="ECO:0000256" key="11">
    <source>
        <dbReference type="ARBA" id="ARBA00023136"/>
    </source>
</evidence>
<evidence type="ECO:0000313" key="17">
    <source>
        <dbReference type="Proteomes" id="UP000195814"/>
    </source>
</evidence>
<sequence>MAFSSGNSDDIMSEMNITPLVDVMLVLLVVFIVTAPMLTKAIPVNLPKTNAVAPANQPDPLIVSLDGSNQLFLNKQPIERSELLTRLTEAQTANAAQVVQIQADTDANYGVVAGLLADIEKSGIHHLALLTQK</sequence>
<comment type="subcellular location">
    <subcellularLocation>
        <location evidence="2">Cell inner membrane</location>
        <topology evidence="2">Single-pass type II membrane protein</topology>
    </subcellularLocation>
    <subcellularLocation>
        <location evidence="12">Cell membrane</location>
        <topology evidence="12">Single-pass type II membrane protein</topology>
    </subcellularLocation>
</comment>
<keyword evidence="11 13" id="KW-0472">Membrane</keyword>
<comment type="similarity">
    <text evidence="3 12">Belongs to the ExbD/TolR family.</text>
</comment>
<evidence type="ECO:0000256" key="3">
    <source>
        <dbReference type="ARBA" id="ARBA00005811"/>
    </source>
</evidence>
<evidence type="ECO:0000256" key="5">
    <source>
        <dbReference type="ARBA" id="ARBA00022448"/>
    </source>
</evidence>
<dbReference type="Proteomes" id="UP000195729">
    <property type="component" value="Chromosome"/>
</dbReference>
<dbReference type="EMBL" id="CP015581">
    <property type="protein sequence ID" value="ARU98536.1"/>
    <property type="molecule type" value="Genomic_DNA"/>
</dbReference>
<accession>A0A1Y0LKB3</accession>
<name>A0A1Y0LKB3_TATCI</name>
<evidence type="ECO:0000313" key="14">
    <source>
        <dbReference type="EMBL" id="ARU94497.1"/>
    </source>
</evidence>
<dbReference type="InterPro" id="IPR003400">
    <property type="entry name" value="ExbD"/>
</dbReference>
<keyword evidence="5 12" id="KW-0813">Transport</keyword>
<reference evidence="16 17" key="1">
    <citation type="submission" date="2016-05" db="EMBL/GenBank/DDBJ databases">
        <title>Complete genome sequence of two 2,5-diketo-D-glunonic acid producing strain Tatumella citrea.</title>
        <authorList>
            <person name="Duan C."/>
            <person name="Yang J."/>
            <person name="Yang S."/>
        </authorList>
    </citation>
    <scope>NUCLEOTIDE SEQUENCE [LARGE SCALE GENOMIC DNA]</scope>
    <source>
        <strain evidence="15 16">ATCC 39140</strain>
        <strain evidence="14 17">DSM 13699</strain>
    </source>
</reference>
<dbReference type="Pfam" id="PF02472">
    <property type="entry name" value="ExbD"/>
    <property type="match status" value="1"/>
</dbReference>
<evidence type="ECO:0000313" key="16">
    <source>
        <dbReference type="Proteomes" id="UP000195729"/>
    </source>
</evidence>
<dbReference type="EMBL" id="CP015579">
    <property type="protein sequence ID" value="ARU94497.1"/>
    <property type="molecule type" value="Genomic_DNA"/>
</dbReference>
<evidence type="ECO:0000256" key="2">
    <source>
        <dbReference type="ARBA" id="ARBA00004249"/>
    </source>
</evidence>
<feature type="transmembrane region" description="Helical" evidence="13">
    <location>
        <begin position="20"/>
        <end position="38"/>
    </location>
</feature>
<dbReference type="Proteomes" id="UP000195814">
    <property type="component" value="Chromosome"/>
</dbReference>
<evidence type="ECO:0000256" key="10">
    <source>
        <dbReference type="ARBA" id="ARBA00022989"/>
    </source>
</evidence>
<dbReference type="PANTHER" id="PTHR30558">
    <property type="entry name" value="EXBD MEMBRANE COMPONENT OF PMF-DRIVEN MACROMOLECULE IMPORT SYSTEM"/>
    <property type="match status" value="1"/>
</dbReference>
<keyword evidence="10 13" id="KW-1133">Transmembrane helix</keyword>
<proteinExistence type="inferred from homology"/>
<dbReference type="GO" id="GO:0005886">
    <property type="term" value="C:plasma membrane"/>
    <property type="evidence" value="ECO:0007669"/>
    <property type="project" value="UniProtKB-SubCell"/>
</dbReference>
<comment type="function">
    <text evidence="1">Involved in the TonB-dependent energy-dependent transport of various receptor-bound substrates.</text>
</comment>
<dbReference type="RefSeq" id="WP_087488860.1">
    <property type="nucleotide sequence ID" value="NZ_CP015579.1"/>
</dbReference>
<protein>
    <submittedName>
        <fullName evidence="14">Biopolymer transporter ExbD</fullName>
    </submittedName>
</protein>
<evidence type="ECO:0000256" key="6">
    <source>
        <dbReference type="ARBA" id="ARBA00022475"/>
    </source>
</evidence>
<dbReference type="GO" id="GO:0022857">
    <property type="term" value="F:transmembrane transporter activity"/>
    <property type="evidence" value="ECO:0007669"/>
    <property type="project" value="InterPro"/>
</dbReference>
<evidence type="ECO:0000256" key="4">
    <source>
        <dbReference type="ARBA" id="ARBA00011471"/>
    </source>
</evidence>
<evidence type="ECO:0000256" key="8">
    <source>
        <dbReference type="ARBA" id="ARBA00022692"/>
    </source>
</evidence>
<evidence type="ECO:0000256" key="7">
    <source>
        <dbReference type="ARBA" id="ARBA00022519"/>
    </source>
</evidence>
<organism evidence="14 17">
    <name type="scientific">Tatumella citrea</name>
    <name type="common">Pantoea citrea</name>
    <dbReference type="NCBI Taxonomy" id="53336"/>
    <lineage>
        <taxon>Bacteria</taxon>
        <taxon>Pseudomonadati</taxon>
        <taxon>Pseudomonadota</taxon>
        <taxon>Gammaproteobacteria</taxon>
        <taxon>Enterobacterales</taxon>
        <taxon>Erwiniaceae</taxon>
        <taxon>Tatumella</taxon>
    </lineage>
</organism>
<dbReference type="PANTHER" id="PTHR30558:SF12">
    <property type="entry name" value="BIOPOLYMER TRANSPORT PROTEIN EXBD"/>
    <property type="match status" value="1"/>
</dbReference>